<protein>
    <submittedName>
        <fullName evidence="1">Nitrate reductase subunit beta</fullName>
    </submittedName>
</protein>
<evidence type="ECO:0000313" key="1">
    <source>
        <dbReference type="EMBL" id="MFB6491061.1"/>
    </source>
</evidence>
<sequence>MDVRAQFVMVMNLDKCIGCHTCSITCKQTWTNREGVEYAWFNNVETRPGAGYPHRWEDQDRYKGGWALKGGRLEPRLGGKLKQLINIFYNPYLPTIDDYYEPWTYDYERLVESPLGESQPVARPRSLLSGRPIEPKRSLLWDDDLAGGSQSVYADPNLADPKVQEAVKAEYERTFMFYLPRICNHCLVPTCVGVCPSGAAYKREEDGIVLIDQEKCQGWRFCVTGCPYKKVYYNWKTHKSEKCTFCYPRIEAGLPTICAETCVGKIRYIGVIFYDRDKVMDVATTPDPKLLAIRQRDEVYLDPFDPEVIKGAKANGIPDDWIAAAQRSPAYKLIKRWKVALPLHPEYRTLPNVWYIPPLNPILGVSKSFFVDLDSFRIPLEYLASLFAAGNVDLVKDALRRLLAMRCYMRGKELGEDGGRCLEGTGLTPQDAEDMYRLLAIAKYEERFVIPKAHKEYAKSLFDERGVYGFDFSDPPAHKRREALAACSDPEGLEGGLMSGGKVRIRVRL</sequence>
<reference evidence="1" key="1">
    <citation type="submission" date="2024-07" db="EMBL/GenBank/DDBJ databases">
        <title>Metagenome and Metagenome-Assembled Genomes of Archaea from a hot spring from the geothermal field of Los Azufres, Mexico.</title>
        <authorList>
            <person name="Marin-Paredes R."/>
            <person name="Martinez-Romero E."/>
            <person name="Servin-Garciduenas L.E."/>
        </authorList>
    </citation>
    <scope>NUCLEOTIDE SEQUENCE</scope>
</reference>
<comment type="caution">
    <text evidence="1">The sequence shown here is derived from an EMBL/GenBank/DDBJ whole genome shotgun (WGS) entry which is preliminary data.</text>
</comment>
<gene>
    <name evidence="1" type="primary">narH</name>
    <name evidence="1" type="ORF">TU35_007470</name>
</gene>
<dbReference type="EMBL" id="JZWT02000020">
    <property type="protein sequence ID" value="MFB6491061.1"/>
    <property type="molecule type" value="Genomic_DNA"/>
</dbReference>
<evidence type="ECO:0000313" key="2">
    <source>
        <dbReference type="Proteomes" id="UP000033636"/>
    </source>
</evidence>
<name>A0ACC6V272_9CREN</name>
<dbReference type="Proteomes" id="UP000033636">
    <property type="component" value="Unassembled WGS sequence"/>
</dbReference>
<organism evidence="1 2">
    <name type="scientific">Thermoproteus sp. AZ2</name>
    <dbReference type="NCBI Taxonomy" id="1609232"/>
    <lineage>
        <taxon>Archaea</taxon>
        <taxon>Thermoproteota</taxon>
        <taxon>Thermoprotei</taxon>
        <taxon>Thermoproteales</taxon>
        <taxon>Thermoproteaceae</taxon>
        <taxon>Thermoproteus</taxon>
    </lineage>
</organism>
<accession>A0ACC6V272</accession>
<proteinExistence type="predicted"/>